<organism evidence="5 6">
    <name type="scientific">Enhydra lutris kenyoni</name>
    <name type="common">northern sea otter</name>
    <dbReference type="NCBI Taxonomy" id="391180"/>
    <lineage>
        <taxon>Eukaryota</taxon>
        <taxon>Metazoa</taxon>
        <taxon>Chordata</taxon>
        <taxon>Craniata</taxon>
        <taxon>Vertebrata</taxon>
        <taxon>Euteleostomi</taxon>
        <taxon>Mammalia</taxon>
        <taxon>Eutheria</taxon>
        <taxon>Laurasiatheria</taxon>
        <taxon>Carnivora</taxon>
        <taxon>Caniformia</taxon>
        <taxon>Musteloidea</taxon>
        <taxon>Mustelidae</taxon>
        <taxon>Lutrinae</taxon>
        <taxon>Enhydra</taxon>
    </lineage>
</organism>
<keyword evidence="5" id="KW-1185">Reference proteome</keyword>
<dbReference type="Pfam" id="PF00573">
    <property type="entry name" value="Ribosomal_L4"/>
    <property type="match status" value="1"/>
</dbReference>
<feature type="compositionally biased region" description="Basic residues" evidence="4">
    <location>
        <begin position="220"/>
        <end position="231"/>
    </location>
</feature>
<dbReference type="Proteomes" id="UP000248482">
    <property type="component" value="Unplaced"/>
</dbReference>
<dbReference type="InterPro" id="IPR002136">
    <property type="entry name" value="Ribosomal_uL4"/>
</dbReference>
<dbReference type="GeneID" id="111142207"/>
<dbReference type="Gene3D" id="3.40.1370.10">
    <property type="match status" value="1"/>
</dbReference>
<dbReference type="AlphaFoldDB" id="A0A2Y9IQZ9"/>
<gene>
    <name evidence="6" type="primary">LOC111142207</name>
</gene>
<proteinExistence type="inferred from homology"/>
<dbReference type="KEGG" id="elk:111142207"/>
<comment type="similarity">
    <text evidence="1">Belongs to the universal ribosomal protein uL4 family.</text>
</comment>
<sequence length="231" mass="25710">MRAGNGIMRNCCRIQCRGSCIIYCEDSSIIKAFRNIPGITLLNVSKLNVLKLAPGGHVGHFCIWTESAFCKLDDLYGTWHKAASLKSHYNLPMHKMLDIDLSRILEKSRDPKSPLSTMQEESSQGPEEESIEEPENHVEAKPVSKTLCLNTILRQAKNHKLWMDKAAETIEAKSDEKGVLGKKPVVGKKGKMAVGVKKQKKPVVGEKAAARRNQQLTRSLQKRNPVKKPGA</sequence>
<dbReference type="GO" id="GO:1990904">
    <property type="term" value="C:ribonucleoprotein complex"/>
    <property type="evidence" value="ECO:0007669"/>
    <property type="project" value="UniProtKB-KW"/>
</dbReference>
<feature type="region of interest" description="Disordered" evidence="4">
    <location>
        <begin position="109"/>
        <end position="140"/>
    </location>
</feature>
<dbReference type="GO" id="GO:0005840">
    <property type="term" value="C:ribosome"/>
    <property type="evidence" value="ECO:0007669"/>
    <property type="project" value="UniProtKB-KW"/>
</dbReference>
<protein>
    <submittedName>
        <fullName evidence="6">60S ribosomal protein L4-like</fullName>
    </submittedName>
</protein>
<dbReference type="OrthoDB" id="10259785at2759"/>
<dbReference type="RefSeq" id="XP_022350943.1">
    <property type="nucleotide sequence ID" value="XM_022495235.1"/>
</dbReference>
<dbReference type="STRING" id="391180.A0A2Y9IQZ9"/>
<evidence type="ECO:0000256" key="2">
    <source>
        <dbReference type="ARBA" id="ARBA00022980"/>
    </source>
</evidence>
<keyword evidence="2" id="KW-0689">Ribosomal protein</keyword>
<name>A0A2Y9IQZ9_ENHLU</name>
<accession>A0A2Y9IQZ9</accession>
<evidence type="ECO:0000256" key="3">
    <source>
        <dbReference type="ARBA" id="ARBA00023274"/>
    </source>
</evidence>
<reference evidence="6" key="1">
    <citation type="submission" date="2025-08" db="UniProtKB">
        <authorList>
            <consortium name="RefSeq"/>
        </authorList>
    </citation>
    <scope>IDENTIFICATION</scope>
    <source>
        <tissue evidence="6">Blood</tissue>
    </source>
</reference>
<dbReference type="GO" id="GO:0003735">
    <property type="term" value="F:structural constituent of ribosome"/>
    <property type="evidence" value="ECO:0007669"/>
    <property type="project" value="InterPro"/>
</dbReference>
<evidence type="ECO:0000313" key="6">
    <source>
        <dbReference type="RefSeq" id="XP_022350943.1"/>
    </source>
</evidence>
<evidence type="ECO:0000313" key="5">
    <source>
        <dbReference type="Proteomes" id="UP000248482"/>
    </source>
</evidence>
<dbReference type="InterPro" id="IPR045240">
    <property type="entry name" value="Ribosomal_uL4_euk/arch"/>
</dbReference>
<feature type="compositionally biased region" description="Basic residues" evidence="4">
    <location>
        <begin position="191"/>
        <end position="201"/>
    </location>
</feature>
<evidence type="ECO:0000256" key="4">
    <source>
        <dbReference type="SAM" id="MobiDB-lite"/>
    </source>
</evidence>
<dbReference type="GO" id="GO:0006412">
    <property type="term" value="P:translation"/>
    <property type="evidence" value="ECO:0007669"/>
    <property type="project" value="InterPro"/>
</dbReference>
<keyword evidence="3" id="KW-0687">Ribonucleoprotein</keyword>
<feature type="region of interest" description="Disordered" evidence="4">
    <location>
        <begin position="191"/>
        <end position="231"/>
    </location>
</feature>
<dbReference type="InterPro" id="IPR023574">
    <property type="entry name" value="Ribosomal_uL4_dom_sf"/>
</dbReference>
<dbReference type="SUPFAM" id="SSF52166">
    <property type="entry name" value="Ribosomal protein L4"/>
    <property type="match status" value="1"/>
</dbReference>
<evidence type="ECO:0000256" key="1">
    <source>
        <dbReference type="ARBA" id="ARBA00010528"/>
    </source>
</evidence>
<dbReference type="PANTHER" id="PTHR19431">
    <property type="entry name" value="60S RIBOSOMAL PROTEIN L4"/>
    <property type="match status" value="1"/>
</dbReference>